<sequence length="498" mass="50905">MPEPVGTDLSRLARHVLQPGFTGTEAPDWVRRAVADGLGSVLLFGRNVRDALQVSALTAALHAENPRLVVAIDEEGGDVTRLEAESGSSYPGNLALGAVDEVELTERVARSLGRRLAAAGIDLDYAPDADVNSNPDNPVIGVRSFGAEPHLVARHVAAWVRGLQSTGTAACAKHFPGHGDTSVDSHLALPTVRMSRAQLDATALPPFRAAIGADVRAVMLGHLLLPALDAEHPASVSPAAVDLLRDELGFSGLIATDALEMAAVASRYGVAGAAVRALAAGADLLCLGHKGEAALVAQVQAAIVEAVRAGTLSEERLVEAGRRVLTFSAGRATQGIGASGSEPDGVEIGMATARRALKTVVRVPGALPLSAAPHHVAFTAAGPAALGGVADNTLRREVADRLPGTTFALVGECTDAVIDRVLADASGRPLLLSVRSAHRHAWMGEALARILSARPDAVVAELGFPGGAGPLGAAYLVAYGAGSACARAVAEALTADRS</sequence>
<dbReference type="InterPro" id="IPR017853">
    <property type="entry name" value="GH"/>
</dbReference>
<gene>
    <name evidence="5" type="ORF">KDL01_17065</name>
</gene>
<feature type="domain" description="Glycoside hydrolase family 3 N-terminal" evidence="4">
    <location>
        <begin position="37"/>
        <end position="326"/>
    </location>
</feature>
<evidence type="ECO:0000313" key="6">
    <source>
        <dbReference type="Proteomes" id="UP000675781"/>
    </source>
</evidence>
<dbReference type="AlphaFoldDB" id="A0A941ISK6"/>
<dbReference type="GO" id="GO:0004553">
    <property type="term" value="F:hydrolase activity, hydrolyzing O-glycosyl compounds"/>
    <property type="evidence" value="ECO:0007669"/>
    <property type="project" value="InterPro"/>
</dbReference>
<organism evidence="5 6">
    <name type="scientific">Actinospica durhamensis</name>
    <dbReference type="NCBI Taxonomy" id="1508375"/>
    <lineage>
        <taxon>Bacteria</taxon>
        <taxon>Bacillati</taxon>
        <taxon>Actinomycetota</taxon>
        <taxon>Actinomycetes</taxon>
        <taxon>Catenulisporales</taxon>
        <taxon>Actinospicaceae</taxon>
        <taxon>Actinospica</taxon>
    </lineage>
</organism>
<dbReference type="InterPro" id="IPR001764">
    <property type="entry name" value="Glyco_hydro_3_N"/>
</dbReference>
<dbReference type="Proteomes" id="UP000675781">
    <property type="component" value="Unassembled WGS sequence"/>
</dbReference>
<dbReference type="PANTHER" id="PTHR30480">
    <property type="entry name" value="BETA-HEXOSAMINIDASE-RELATED"/>
    <property type="match status" value="1"/>
</dbReference>
<comment type="caution">
    <text evidence="5">The sequence shown here is derived from an EMBL/GenBank/DDBJ whole genome shotgun (WGS) entry which is preliminary data.</text>
</comment>
<dbReference type="RefSeq" id="WP_212529503.1">
    <property type="nucleotide sequence ID" value="NZ_JAGSOG010000078.1"/>
</dbReference>
<dbReference type="GO" id="GO:0005975">
    <property type="term" value="P:carbohydrate metabolic process"/>
    <property type="evidence" value="ECO:0007669"/>
    <property type="project" value="InterPro"/>
</dbReference>
<evidence type="ECO:0000256" key="3">
    <source>
        <dbReference type="ARBA" id="ARBA00023295"/>
    </source>
</evidence>
<evidence type="ECO:0000259" key="4">
    <source>
        <dbReference type="Pfam" id="PF00933"/>
    </source>
</evidence>
<dbReference type="EMBL" id="JAGSOG010000078">
    <property type="protein sequence ID" value="MBR7834988.1"/>
    <property type="molecule type" value="Genomic_DNA"/>
</dbReference>
<keyword evidence="6" id="KW-1185">Reference proteome</keyword>
<dbReference type="Gene3D" id="3.20.20.300">
    <property type="entry name" value="Glycoside hydrolase, family 3, N-terminal domain"/>
    <property type="match status" value="1"/>
</dbReference>
<evidence type="ECO:0000256" key="2">
    <source>
        <dbReference type="ARBA" id="ARBA00022801"/>
    </source>
</evidence>
<evidence type="ECO:0000256" key="1">
    <source>
        <dbReference type="ARBA" id="ARBA00005336"/>
    </source>
</evidence>
<keyword evidence="2 5" id="KW-0378">Hydrolase</keyword>
<dbReference type="PANTHER" id="PTHR30480:SF16">
    <property type="entry name" value="GLYCOSIDE HYDROLASE FAMILY 3 DOMAIN PROTEIN"/>
    <property type="match status" value="1"/>
</dbReference>
<dbReference type="GO" id="GO:0009254">
    <property type="term" value="P:peptidoglycan turnover"/>
    <property type="evidence" value="ECO:0007669"/>
    <property type="project" value="TreeGrafter"/>
</dbReference>
<dbReference type="Pfam" id="PF00933">
    <property type="entry name" value="Glyco_hydro_3"/>
    <property type="match status" value="1"/>
</dbReference>
<accession>A0A941ISK6</accession>
<dbReference type="SUPFAM" id="SSF51445">
    <property type="entry name" value="(Trans)glycosidases"/>
    <property type="match status" value="1"/>
</dbReference>
<keyword evidence="3" id="KW-0326">Glycosidase</keyword>
<comment type="similarity">
    <text evidence="1">Belongs to the glycosyl hydrolase 3 family.</text>
</comment>
<dbReference type="InterPro" id="IPR036962">
    <property type="entry name" value="Glyco_hydro_3_N_sf"/>
</dbReference>
<protein>
    <submittedName>
        <fullName evidence="5">Glycoside hydrolase family 3 protein</fullName>
    </submittedName>
</protein>
<dbReference type="InterPro" id="IPR050226">
    <property type="entry name" value="NagZ_Beta-hexosaminidase"/>
</dbReference>
<reference evidence="5" key="1">
    <citation type="submission" date="2021-04" db="EMBL/GenBank/DDBJ databases">
        <title>Genome based classification of Actinospica acidithermotolerans sp. nov., an actinobacterium isolated from an Indonesian hot spring.</title>
        <authorList>
            <person name="Kusuma A.B."/>
            <person name="Putra K.E."/>
            <person name="Nafisah S."/>
            <person name="Loh J."/>
            <person name="Nouioui I."/>
            <person name="Goodfellow M."/>
        </authorList>
    </citation>
    <scope>NUCLEOTIDE SEQUENCE</scope>
    <source>
        <strain evidence="5">CSCA 57</strain>
    </source>
</reference>
<evidence type="ECO:0000313" key="5">
    <source>
        <dbReference type="EMBL" id="MBR7834988.1"/>
    </source>
</evidence>
<proteinExistence type="inferred from homology"/>
<name>A0A941ISK6_9ACTN</name>